<dbReference type="GO" id="GO:0005829">
    <property type="term" value="C:cytosol"/>
    <property type="evidence" value="ECO:0007669"/>
    <property type="project" value="TreeGrafter"/>
</dbReference>
<evidence type="ECO:0000256" key="1">
    <source>
        <dbReference type="ARBA" id="ARBA00022490"/>
    </source>
</evidence>
<name>V4T9N8_9HYPH</name>
<dbReference type="InterPro" id="IPR023620">
    <property type="entry name" value="SmpB"/>
</dbReference>
<keyword evidence="2 3" id="KW-0694">RNA-binding</keyword>
<protein>
    <recommendedName>
        <fullName evidence="3">SsrA-binding protein</fullName>
    </recommendedName>
    <alternativeName>
        <fullName evidence="3">Small protein B</fullName>
    </alternativeName>
</protein>
<evidence type="ECO:0000256" key="3">
    <source>
        <dbReference type="HAMAP-Rule" id="MF_00023"/>
    </source>
</evidence>
<accession>V4T9N8</accession>
<dbReference type="NCBIfam" id="TIGR00086">
    <property type="entry name" value="smpB"/>
    <property type="match status" value="1"/>
</dbReference>
<dbReference type="PANTHER" id="PTHR30308:SF2">
    <property type="entry name" value="SSRA-BINDING PROTEIN"/>
    <property type="match status" value="1"/>
</dbReference>
<dbReference type="HAMAP" id="MF_00023">
    <property type="entry name" value="SmpB"/>
    <property type="match status" value="1"/>
</dbReference>
<sequence length="157" mass="17848">MAPRGAPARRIVSENRRARFDYELQDTFEAGIALTGTEVKSLRGGKASLAESYAGESGGEMWLFNANIPEYGPANRFNHEPKRPRKLLLHKREIGRLMGAVNKEGMTVVPLKLYFDPRGMAKLEIAVARGKKQHDKRQAMKERSWQRDKARILKENN</sequence>
<dbReference type="GO" id="GO:0003723">
    <property type="term" value="F:RNA binding"/>
    <property type="evidence" value="ECO:0007669"/>
    <property type="project" value="UniProtKB-UniRule"/>
</dbReference>
<dbReference type="InterPro" id="IPR000037">
    <property type="entry name" value="SsrA-bd_prot"/>
</dbReference>
<dbReference type="CDD" id="cd09294">
    <property type="entry name" value="SmpB"/>
    <property type="match status" value="1"/>
</dbReference>
<comment type="caution">
    <text evidence="5">The sequence shown here is derived from an EMBL/GenBank/DDBJ whole genome shotgun (WGS) entry which is preliminary data.</text>
</comment>
<comment type="function">
    <text evidence="3">Required for rescue of stalled ribosomes mediated by trans-translation. Binds to transfer-messenger RNA (tmRNA), required for stable association of tmRNA with ribosomes. tmRNA and SmpB together mimic tRNA shape, replacing the anticodon stem-loop with SmpB. tmRNA is encoded by the ssrA gene; the 2 termini fold to resemble tRNA(Ala) and it encodes a 'tag peptide', a short internal open reading frame. During trans-translation Ala-aminoacylated tmRNA acts like a tRNA, entering the A-site of stalled ribosomes, displacing the stalled mRNA. The ribosome then switches to translate the ORF on the tmRNA; the nascent peptide is terminated with the 'tag peptide' encoded by the tmRNA and targeted for degradation. The ribosome is freed to recommence translation, which seems to be the essential function of trans-translation.</text>
</comment>
<gene>
    <name evidence="3" type="primary">smpB</name>
    <name evidence="5" type="ORF">N177_3296</name>
</gene>
<dbReference type="eggNOG" id="COG0691">
    <property type="taxonomic scope" value="Bacteria"/>
</dbReference>
<proteinExistence type="inferred from homology"/>
<organism evidence="5 6">
    <name type="scientific">Lutibaculum baratangense AMV1</name>
    <dbReference type="NCBI Taxonomy" id="631454"/>
    <lineage>
        <taxon>Bacteria</taxon>
        <taxon>Pseudomonadati</taxon>
        <taxon>Pseudomonadota</taxon>
        <taxon>Alphaproteobacteria</taxon>
        <taxon>Hyphomicrobiales</taxon>
        <taxon>Tepidamorphaceae</taxon>
        <taxon>Lutibaculum</taxon>
    </lineage>
</organism>
<reference evidence="5 6" key="1">
    <citation type="journal article" date="2014" name="Genome Announc.">
        <title>Draft Genome Sequence of Lutibaculum baratangense Strain AMV1T, Isolated from a Mud Volcano in Andamans, India.</title>
        <authorList>
            <person name="Singh A."/>
            <person name="Sreenivas A."/>
            <person name="Sathyanarayana Reddy G."/>
            <person name="Pinnaka A.K."/>
            <person name="Shivaji S."/>
        </authorList>
    </citation>
    <scope>NUCLEOTIDE SEQUENCE [LARGE SCALE GENOMIC DNA]</scope>
    <source>
        <strain evidence="5 6">AMV1</strain>
    </source>
</reference>
<feature type="compositionally biased region" description="Basic and acidic residues" evidence="4">
    <location>
        <begin position="136"/>
        <end position="157"/>
    </location>
</feature>
<evidence type="ECO:0000256" key="2">
    <source>
        <dbReference type="ARBA" id="ARBA00022884"/>
    </source>
</evidence>
<dbReference type="NCBIfam" id="NF003843">
    <property type="entry name" value="PRK05422.1"/>
    <property type="match status" value="1"/>
</dbReference>
<dbReference type="Gene3D" id="2.40.280.10">
    <property type="match status" value="1"/>
</dbReference>
<evidence type="ECO:0000313" key="5">
    <source>
        <dbReference type="EMBL" id="ESR23228.1"/>
    </source>
</evidence>
<keyword evidence="1 3" id="KW-0963">Cytoplasm</keyword>
<comment type="subcellular location">
    <subcellularLocation>
        <location evidence="3">Cytoplasm</location>
    </subcellularLocation>
    <text evidence="3">The tmRNA-SmpB complex associates with stalled 70S ribosomes.</text>
</comment>
<dbReference type="InterPro" id="IPR020081">
    <property type="entry name" value="SsrA-bd_prot_CS"/>
</dbReference>
<dbReference type="Pfam" id="PF01668">
    <property type="entry name" value="SmpB"/>
    <property type="match status" value="1"/>
</dbReference>
<dbReference type="PATRIC" id="fig|631454.5.peg.3256"/>
<evidence type="ECO:0000313" key="6">
    <source>
        <dbReference type="Proteomes" id="UP000017819"/>
    </source>
</evidence>
<dbReference type="Proteomes" id="UP000017819">
    <property type="component" value="Unassembled WGS sequence"/>
</dbReference>
<dbReference type="GO" id="GO:0070930">
    <property type="term" value="P:trans-translation-dependent protein tagging"/>
    <property type="evidence" value="ECO:0007669"/>
    <property type="project" value="TreeGrafter"/>
</dbReference>
<dbReference type="STRING" id="631454.N177_3296"/>
<dbReference type="PANTHER" id="PTHR30308">
    <property type="entry name" value="TMRNA-BINDING COMPONENT OF TRANS-TRANSLATION TAGGING COMPLEX"/>
    <property type="match status" value="1"/>
</dbReference>
<dbReference type="AlphaFoldDB" id="V4T9N8"/>
<dbReference type="EMBL" id="AWXZ01000039">
    <property type="protein sequence ID" value="ESR23228.1"/>
    <property type="molecule type" value="Genomic_DNA"/>
</dbReference>
<keyword evidence="6" id="KW-1185">Reference proteome</keyword>
<dbReference type="GO" id="GO:0070929">
    <property type="term" value="P:trans-translation"/>
    <property type="evidence" value="ECO:0007669"/>
    <property type="project" value="UniProtKB-UniRule"/>
</dbReference>
<comment type="similarity">
    <text evidence="3">Belongs to the SmpB family.</text>
</comment>
<dbReference type="SUPFAM" id="SSF74982">
    <property type="entry name" value="Small protein B (SmpB)"/>
    <property type="match status" value="1"/>
</dbReference>
<dbReference type="PROSITE" id="PS01317">
    <property type="entry name" value="SSRP"/>
    <property type="match status" value="1"/>
</dbReference>
<dbReference type="RefSeq" id="WP_023433414.1">
    <property type="nucleotide sequence ID" value="NZ_AWXZ01000039.1"/>
</dbReference>
<evidence type="ECO:0000256" key="4">
    <source>
        <dbReference type="SAM" id="MobiDB-lite"/>
    </source>
</evidence>
<dbReference type="OrthoDB" id="9805462at2"/>
<feature type="region of interest" description="Disordered" evidence="4">
    <location>
        <begin position="131"/>
        <end position="157"/>
    </location>
</feature>